<sequence>MTRPSDALHAYAERLAAAGLPSPGADARILLAHAAGTTVGGLLAMWEVDDDVLARAGAMVARREAGEPVQHITGEAHFRHETLRVGPGVFIPRPETELVAGWAIDWLAGRPRAARRVVELCAGSGAIIRSIVREVAGVDAFANERSTRAEAYLRENLDGMPVTVGIGGMRDAFGELDGSVDLVVVNPPYVPTRLRGVLPPDVVGHDPDEALFAGEDGLSSIREVAVVAQRLLRPGGALVVEHDDTHQPAVLALLTEAGFTDVRGHVDLTGRDRYATALRGQSDGGDVARWTP</sequence>
<dbReference type="EMBL" id="FNGP01000004">
    <property type="protein sequence ID" value="SDL67258.1"/>
    <property type="molecule type" value="Genomic_DNA"/>
</dbReference>
<dbReference type="InterPro" id="IPR004556">
    <property type="entry name" value="HemK-like"/>
</dbReference>
<dbReference type="Gene3D" id="3.40.50.150">
    <property type="entry name" value="Vaccinia Virus protein VP39"/>
    <property type="match status" value="1"/>
</dbReference>
<dbReference type="PROSITE" id="PS00092">
    <property type="entry name" value="N6_MTASE"/>
    <property type="match status" value="1"/>
</dbReference>
<dbReference type="RefSeq" id="WP_093252540.1">
    <property type="nucleotide sequence ID" value="NZ_FNGP01000004.1"/>
</dbReference>
<dbReference type="Pfam" id="PF03602">
    <property type="entry name" value="Cons_hypoth95"/>
    <property type="match status" value="1"/>
</dbReference>
<dbReference type="InterPro" id="IPR002052">
    <property type="entry name" value="DNA_methylase_N6_adenine_CS"/>
</dbReference>
<evidence type="ECO:0000259" key="4">
    <source>
        <dbReference type="Pfam" id="PF17827"/>
    </source>
</evidence>
<keyword evidence="1 5" id="KW-0489">Methyltransferase</keyword>
<dbReference type="AlphaFoldDB" id="A0A1G9LZ48"/>
<dbReference type="InterPro" id="IPR029063">
    <property type="entry name" value="SAM-dependent_MTases_sf"/>
</dbReference>
<evidence type="ECO:0000256" key="2">
    <source>
        <dbReference type="ARBA" id="ARBA00022679"/>
    </source>
</evidence>
<dbReference type="STRING" id="686624.SAMN04488242_2421"/>
<dbReference type="Pfam" id="PF17827">
    <property type="entry name" value="PrmC_N"/>
    <property type="match status" value="1"/>
</dbReference>
<dbReference type="Gene3D" id="1.10.8.10">
    <property type="entry name" value="DNA helicase RuvA subunit, C-terminal domain"/>
    <property type="match status" value="1"/>
</dbReference>
<evidence type="ECO:0000256" key="3">
    <source>
        <dbReference type="ARBA" id="ARBA00022691"/>
    </source>
</evidence>
<dbReference type="SUPFAM" id="SSF53335">
    <property type="entry name" value="S-adenosyl-L-methionine-dependent methyltransferases"/>
    <property type="match status" value="1"/>
</dbReference>
<dbReference type="GO" id="GO:0032259">
    <property type="term" value="P:methylation"/>
    <property type="evidence" value="ECO:0007669"/>
    <property type="project" value="UniProtKB-KW"/>
</dbReference>
<reference evidence="5 6" key="1">
    <citation type="submission" date="2016-10" db="EMBL/GenBank/DDBJ databases">
        <authorList>
            <person name="de Groot N.N."/>
        </authorList>
    </citation>
    <scope>NUCLEOTIDE SEQUENCE [LARGE SCALE GENOMIC DNA]</scope>
    <source>
        <strain evidence="5 6">CGMCC 1.9159</strain>
    </source>
</reference>
<dbReference type="InterPro" id="IPR019874">
    <property type="entry name" value="RF_methyltr_PrmC"/>
</dbReference>
<dbReference type="CDD" id="cd02440">
    <property type="entry name" value="AdoMet_MTases"/>
    <property type="match status" value="1"/>
</dbReference>
<dbReference type="OrthoDB" id="9800643at2"/>
<keyword evidence="2 5" id="KW-0808">Transferase</keyword>
<feature type="domain" description="Release factor glutamine methyltransferase N-terminal" evidence="4">
    <location>
        <begin position="6"/>
        <end position="74"/>
    </location>
</feature>
<dbReference type="Proteomes" id="UP000199475">
    <property type="component" value="Unassembled WGS sequence"/>
</dbReference>
<evidence type="ECO:0000313" key="6">
    <source>
        <dbReference type="Proteomes" id="UP000199475"/>
    </source>
</evidence>
<dbReference type="InterPro" id="IPR050320">
    <property type="entry name" value="N5-glutamine_MTase"/>
</dbReference>
<dbReference type="InterPro" id="IPR040758">
    <property type="entry name" value="PrmC_N"/>
</dbReference>
<evidence type="ECO:0000256" key="1">
    <source>
        <dbReference type="ARBA" id="ARBA00022603"/>
    </source>
</evidence>
<accession>A0A1G9LZ48</accession>
<proteinExistence type="predicted"/>
<dbReference type="GO" id="GO:0003676">
    <property type="term" value="F:nucleic acid binding"/>
    <property type="evidence" value="ECO:0007669"/>
    <property type="project" value="InterPro"/>
</dbReference>
<keyword evidence="3" id="KW-0949">S-adenosyl-L-methionine</keyword>
<dbReference type="NCBIfam" id="TIGR00536">
    <property type="entry name" value="hemK_fam"/>
    <property type="match status" value="1"/>
</dbReference>
<dbReference type="PANTHER" id="PTHR18895:SF74">
    <property type="entry name" value="MTRF1L RELEASE FACTOR GLUTAMINE METHYLTRANSFERASE"/>
    <property type="match status" value="1"/>
</dbReference>
<evidence type="ECO:0000313" key="5">
    <source>
        <dbReference type="EMBL" id="SDL67258.1"/>
    </source>
</evidence>
<protein>
    <submittedName>
        <fullName evidence="5">Release factor glutamine methyltransferase</fullName>
    </submittedName>
</protein>
<keyword evidence="6" id="KW-1185">Reference proteome</keyword>
<dbReference type="NCBIfam" id="TIGR03534">
    <property type="entry name" value="RF_mod_PrmC"/>
    <property type="match status" value="1"/>
</dbReference>
<name>A0A1G9LZ48_9ACTN</name>
<dbReference type="PANTHER" id="PTHR18895">
    <property type="entry name" value="HEMK METHYLTRANSFERASE"/>
    <property type="match status" value="1"/>
</dbReference>
<dbReference type="GO" id="GO:0008276">
    <property type="term" value="F:protein methyltransferase activity"/>
    <property type="evidence" value="ECO:0007669"/>
    <property type="project" value="InterPro"/>
</dbReference>
<gene>
    <name evidence="5" type="ORF">SAMN04488242_2421</name>
</gene>
<organism evidence="5 6">
    <name type="scientific">Tessaracoccus oleiagri</name>
    <dbReference type="NCBI Taxonomy" id="686624"/>
    <lineage>
        <taxon>Bacteria</taxon>
        <taxon>Bacillati</taxon>
        <taxon>Actinomycetota</taxon>
        <taxon>Actinomycetes</taxon>
        <taxon>Propionibacteriales</taxon>
        <taxon>Propionibacteriaceae</taxon>
        <taxon>Tessaracoccus</taxon>
    </lineage>
</organism>